<dbReference type="AlphaFoldDB" id="G4ND18"/>
<keyword evidence="3" id="KW-1185">Reference proteome</keyword>
<evidence type="ECO:0000313" key="2">
    <source>
        <dbReference type="EMBL" id="EHA49208.1"/>
    </source>
</evidence>
<dbReference type="RefSeq" id="XP_003718792.1">
    <property type="nucleotide sequence ID" value="XM_003718744.1"/>
</dbReference>
<dbReference type="OMA" id="NIETIRC"/>
<proteinExistence type="predicted"/>
<dbReference type="HOGENOM" id="CLU_430865_0_0_1"/>
<protein>
    <submittedName>
        <fullName evidence="2">Uncharacterized protein</fullName>
    </submittedName>
</protein>
<dbReference type="Proteomes" id="UP000009058">
    <property type="component" value="Chromosome 5"/>
</dbReference>
<organism evidence="2 3">
    <name type="scientific">Pyricularia oryzae (strain 70-15 / ATCC MYA-4617 / FGSC 8958)</name>
    <name type="common">Rice blast fungus</name>
    <name type="synonym">Magnaporthe oryzae</name>
    <dbReference type="NCBI Taxonomy" id="242507"/>
    <lineage>
        <taxon>Eukaryota</taxon>
        <taxon>Fungi</taxon>
        <taxon>Dikarya</taxon>
        <taxon>Ascomycota</taxon>
        <taxon>Pezizomycotina</taxon>
        <taxon>Sordariomycetes</taxon>
        <taxon>Sordariomycetidae</taxon>
        <taxon>Magnaporthales</taxon>
        <taxon>Pyriculariaceae</taxon>
        <taxon>Pyricularia</taxon>
    </lineage>
</organism>
<evidence type="ECO:0000313" key="3">
    <source>
        <dbReference type="Proteomes" id="UP000009058"/>
    </source>
</evidence>
<reference evidence="2 3" key="1">
    <citation type="journal article" date="2005" name="Nature">
        <title>The genome sequence of the rice blast fungus Magnaporthe grisea.</title>
        <authorList>
            <person name="Dean R.A."/>
            <person name="Talbot N.J."/>
            <person name="Ebbole D.J."/>
            <person name="Farman M.L."/>
            <person name="Mitchell T.K."/>
            <person name="Orbach M.J."/>
            <person name="Thon M."/>
            <person name="Kulkarni R."/>
            <person name="Xu J.R."/>
            <person name="Pan H."/>
            <person name="Read N.D."/>
            <person name="Lee Y.H."/>
            <person name="Carbone I."/>
            <person name="Brown D."/>
            <person name="Oh Y.Y."/>
            <person name="Donofrio N."/>
            <person name="Jeong J.S."/>
            <person name="Soanes D.M."/>
            <person name="Djonovic S."/>
            <person name="Kolomiets E."/>
            <person name="Rehmeyer C."/>
            <person name="Li W."/>
            <person name="Harding M."/>
            <person name="Kim S."/>
            <person name="Lebrun M.H."/>
            <person name="Bohnert H."/>
            <person name="Coughlan S."/>
            <person name="Butler J."/>
            <person name="Calvo S."/>
            <person name="Ma L.J."/>
            <person name="Nicol R."/>
            <person name="Purcell S."/>
            <person name="Nusbaum C."/>
            <person name="Galagan J.E."/>
            <person name="Birren B.W."/>
        </authorList>
    </citation>
    <scope>NUCLEOTIDE SEQUENCE [LARGE SCALE GENOMIC DNA]</scope>
    <source>
        <strain evidence="3">70-15 / ATCC MYA-4617 / FGSC 8958</strain>
    </source>
</reference>
<feature type="compositionally biased region" description="Low complexity" evidence="1">
    <location>
        <begin position="452"/>
        <end position="462"/>
    </location>
</feature>
<dbReference type="KEGG" id="mgr:MGG_00299"/>
<gene>
    <name evidence="2" type="ORF">MGG_00299</name>
</gene>
<dbReference type="GeneID" id="2674339"/>
<dbReference type="OrthoDB" id="5210863at2759"/>
<name>G4ND18_PYRO7</name>
<accession>G4ND18</accession>
<dbReference type="VEuPathDB" id="FungiDB:MGG_00299"/>
<dbReference type="eggNOG" id="ENOG502RJZ9">
    <property type="taxonomic scope" value="Eukaryota"/>
</dbReference>
<evidence type="ECO:0000256" key="1">
    <source>
        <dbReference type="SAM" id="MobiDB-lite"/>
    </source>
</evidence>
<dbReference type="InParanoid" id="G4ND18"/>
<reference key="2">
    <citation type="submission" date="2011-05" db="EMBL/GenBank/DDBJ databases">
        <title>The Genome Sequence of Magnaporthe oryzae 70-15.</title>
        <authorList>
            <consortium name="The Broad Institute Genome Sequencing Platform"/>
            <person name="Ma L.-J."/>
            <person name="Dead R."/>
            <person name="Young S.K."/>
            <person name="Zeng Q."/>
            <person name="Gargeya S."/>
            <person name="Fitzgerald M."/>
            <person name="Haas B."/>
            <person name="Abouelleil A."/>
            <person name="Alvarado L."/>
            <person name="Arachchi H.M."/>
            <person name="Berlin A."/>
            <person name="Brown A."/>
            <person name="Chapman S.B."/>
            <person name="Chen Z."/>
            <person name="Dunbar C."/>
            <person name="Freedman E."/>
            <person name="Gearin G."/>
            <person name="Gellesch M."/>
            <person name="Goldberg J."/>
            <person name="Griggs A."/>
            <person name="Gujja S."/>
            <person name="Heiman D."/>
            <person name="Howarth C."/>
            <person name="Larson L."/>
            <person name="Lui A."/>
            <person name="MacDonald P.J.P."/>
            <person name="Mehta T."/>
            <person name="Montmayeur A."/>
            <person name="Murphy C."/>
            <person name="Neiman D."/>
            <person name="Pearson M."/>
            <person name="Priest M."/>
            <person name="Roberts A."/>
            <person name="Saif S."/>
            <person name="Shea T."/>
            <person name="Shenoy N."/>
            <person name="Sisk P."/>
            <person name="Stolte C."/>
            <person name="Sykes S."/>
            <person name="Yandava C."/>
            <person name="Wortman J."/>
            <person name="Nusbaum C."/>
            <person name="Birren B."/>
        </authorList>
    </citation>
    <scope>NUCLEOTIDE SEQUENCE</scope>
    <source>
        <strain>70-15</strain>
    </source>
</reference>
<dbReference type="EMBL" id="CM001235">
    <property type="protein sequence ID" value="EHA49208.1"/>
    <property type="molecule type" value="Genomic_DNA"/>
</dbReference>
<feature type="region of interest" description="Disordered" evidence="1">
    <location>
        <begin position="447"/>
        <end position="477"/>
    </location>
</feature>
<sequence>MQLGASGRLNLESMPCEILRMIVGCFSLSPYEAGEPVLSPEFLENRRELRRLCLVSRKLWHAAVPFLYEVVITHGPGQEKSDRKLPPLLLLLRSLLANPGLRPRIRHMACLVSLKGAKVTSQELDAVRRLWNSECLGIRIRTRADVRVLELADLPVRIRKIRKGREEDEDNTPMLTGDEAEDEYETSYLAETTRMPDRAELDGLGERIFAAILCLASKLDSVAFQMPRCATVPTKVDEIKCTVTSGIIDRAMRDEVVGSNVLQNLTTVKVQPDMRMFMYYGWDDETGDDEEPCRGVRLDACPGLFNAPNITTVEGFKDSGGWDRLPTQTKNVKVAGILEPDTVSTICDYPNLERLTIRPAALDMAKADIEDDEFNSALLKRADTLKQLDFRTMGNETLTTSYGPEKRLHCLPKMHKLEDLTIELFALFGTSDKLRTQGPLADLLPQEDGVISSSSSSSSSGSCHHANGAWQHSRPKSGSSLRRLQILEQWTYGDPVCPLRGGDASVLSAYREALRGVLLDFAKDCGAQRLPRLEKFRFVRHEMAALSDGKSAEAIGQREMEEKTRADFEHLKQLFAEEGVCMEVAV</sequence>